<gene>
    <name evidence="3" type="ORF">DC487_05345</name>
</gene>
<protein>
    <submittedName>
        <fullName evidence="3">Uncharacterized protein</fullName>
    </submittedName>
</protein>
<accession>A0A2T8HNY9</accession>
<comment type="caution">
    <text evidence="3">The sequence shown here is derived from an EMBL/GenBank/DDBJ whole genome shotgun (WGS) entry which is preliminary data.</text>
</comment>
<keyword evidence="2" id="KW-0732">Signal</keyword>
<dbReference type="Proteomes" id="UP000245627">
    <property type="component" value="Unassembled WGS sequence"/>
</dbReference>
<feature type="signal peptide" evidence="2">
    <location>
        <begin position="1"/>
        <end position="24"/>
    </location>
</feature>
<evidence type="ECO:0000256" key="2">
    <source>
        <dbReference type="SAM" id="SignalP"/>
    </source>
</evidence>
<dbReference type="EMBL" id="QDKG01000001">
    <property type="protein sequence ID" value="PVH27022.1"/>
    <property type="molecule type" value="Genomic_DNA"/>
</dbReference>
<organism evidence="3 4">
    <name type="scientific">Sphingobacterium corticibacter</name>
    <dbReference type="NCBI Taxonomy" id="2171749"/>
    <lineage>
        <taxon>Bacteria</taxon>
        <taxon>Pseudomonadati</taxon>
        <taxon>Bacteroidota</taxon>
        <taxon>Sphingobacteriia</taxon>
        <taxon>Sphingobacteriales</taxon>
        <taxon>Sphingobacteriaceae</taxon>
        <taxon>Sphingobacterium</taxon>
    </lineage>
</organism>
<evidence type="ECO:0000313" key="3">
    <source>
        <dbReference type="EMBL" id="PVH27022.1"/>
    </source>
</evidence>
<sequence>MKLKLSQISVAALCCLFLSCSEHVIDLPPEKTDESSGNRELGEGSKATLHDFKPMDPGEIPDSDWQDGPQPHDGLPSAPNEASYIVGNLQSGNAYGTVSNGVVGVSFSLSYTRKANGTYDEPVVTANGPEGTTFTTKRAIISNGVLIVSFMGSVKITTRNYNAPPPAVAPPVIRYEYFSIVREYPLPH</sequence>
<dbReference type="PROSITE" id="PS51257">
    <property type="entry name" value="PROKAR_LIPOPROTEIN"/>
    <property type="match status" value="1"/>
</dbReference>
<feature type="chain" id="PRO_5015401490" evidence="2">
    <location>
        <begin position="25"/>
        <end position="188"/>
    </location>
</feature>
<evidence type="ECO:0000313" key="4">
    <source>
        <dbReference type="Proteomes" id="UP000245627"/>
    </source>
</evidence>
<evidence type="ECO:0000256" key="1">
    <source>
        <dbReference type="SAM" id="MobiDB-lite"/>
    </source>
</evidence>
<keyword evidence="4" id="KW-1185">Reference proteome</keyword>
<feature type="compositionally biased region" description="Basic and acidic residues" evidence="1">
    <location>
        <begin position="28"/>
        <end position="56"/>
    </location>
</feature>
<reference evidence="3 4" key="1">
    <citation type="submission" date="2018-04" db="EMBL/GenBank/DDBJ databases">
        <title>Sphingobacterium cortibacter sp. nov.</title>
        <authorList>
            <person name="Li Y."/>
        </authorList>
    </citation>
    <scope>NUCLEOTIDE SEQUENCE [LARGE SCALE GENOMIC DNA]</scope>
    <source>
        <strain evidence="3 4">2c-3</strain>
    </source>
</reference>
<dbReference type="AlphaFoldDB" id="A0A2T8HNY9"/>
<proteinExistence type="predicted"/>
<feature type="region of interest" description="Disordered" evidence="1">
    <location>
        <begin position="28"/>
        <end position="82"/>
    </location>
</feature>
<name>A0A2T8HNY9_9SPHI</name>
<dbReference type="RefSeq" id="WP_116774877.1">
    <property type="nucleotide sequence ID" value="NZ_QDKG01000001.1"/>
</dbReference>